<dbReference type="InterPro" id="IPR029063">
    <property type="entry name" value="SAM-dependent_MTases_sf"/>
</dbReference>
<feature type="region of interest" description="Disordered" evidence="1">
    <location>
        <begin position="1"/>
        <end position="26"/>
    </location>
</feature>
<evidence type="ECO:0000259" key="2">
    <source>
        <dbReference type="Pfam" id="PF05050"/>
    </source>
</evidence>
<dbReference type="PANTHER" id="PTHR34203:SF13">
    <property type="entry name" value="EXPRESSED PROTEIN"/>
    <property type="match status" value="1"/>
</dbReference>
<dbReference type="Proteomes" id="UP000198816">
    <property type="component" value="Unassembled WGS sequence"/>
</dbReference>
<protein>
    <submittedName>
        <fullName evidence="3">Methyltransferase, FkbM family</fullName>
    </submittedName>
</protein>
<dbReference type="GO" id="GO:0032259">
    <property type="term" value="P:methylation"/>
    <property type="evidence" value="ECO:0007669"/>
    <property type="project" value="UniProtKB-KW"/>
</dbReference>
<dbReference type="Pfam" id="PF05050">
    <property type="entry name" value="Methyltransf_21"/>
    <property type="match status" value="1"/>
</dbReference>
<dbReference type="SUPFAM" id="SSF53335">
    <property type="entry name" value="S-adenosyl-L-methionine-dependent methyltransferases"/>
    <property type="match status" value="1"/>
</dbReference>
<sequence>MVNRESGSARATSRRRPRSPRPVPLKDQFDWRLDAQTCRCLGRRPRPRVYYIQPISRGPLPISRFGWNNRSLTLSFSDHFRRNTHFSRCKTFMSSSKGRKAENIMPSFIYSITRCYPFYKGRGRFALSGFQRAGSDILVETQLQSGPRIYVYSDDYIGRMVLFFGDLDPFVTKFVLQNISRGDVVIDVGANLGVITLAAAAAVGSNGKIIAIEPNALLVSALEKSIELNGFLNVEIVNKALSDYSGTATLTIPDRSFGQAAISESGGKGEVCDVTLMDELPPQKHVRLLKIDVEGHEARVLKGGLNFIYSHNVDLILFESHHTRSPFLEREEVLILHRLEYRIFELRHGVYMSPKLISTTDDNYHPRSFDFVAVRSGAQWKS</sequence>
<keyword evidence="4" id="KW-1185">Reference proteome</keyword>
<dbReference type="InterPro" id="IPR006342">
    <property type="entry name" value="FkbM_mtfrase"/>
</dbReference>
<dbReference type="InterPro" id="IPR052514">
    <property type="entry name" value="SAM-dependent_MTase"/>
</dbReference>
<evidence type="ECO:0000313" key="4">
    <source>
        <dbReference type="Proteomes" id="UP000198816"/>
    </source>
</evidence>
<dbReference type="Gene3D" id="3.40.50.150">
    <property type="entry name" value="Vaccinia Virus protein VP39"/>
    <property type="match status" value="1"/>
</dbReference>
<dbReference type="NCBIfam" id="TIGR01444">
    <property type="entry name" value="fkbM_fam"/>
    <property type="match status" value="1"/>
</dbReference>
<evidence type="ECO:0000256" key="1">
    <source>
        <dbReference type="SAM" id="MobiDB-lite"/>
    </source>
</evidence>
<feature type="domain" description="Methyltransferase FkbM" evidence="2">
    <location>
        <begin position="187"/>
        <end position="342"/>
    </location>
</feature>
<dbReference type="GO" id="GO:0008168">
    <property type="term" value="F:methyltransferase activity"/>
    <property type="evidence" value="ECO:0007669"/>
    <property type="project" value="UniProtKB-KW"/>
</dbReference>
<organism evidence="3 4">
    <name type="scientific">Thiocapsa roseopersicina</name>
    <dbReference type="NCBI Taxonomy" id="1058"/>
    <lineage>
        <taxon>Bacteria</taxon>
        <taxon>Pseudomonadati</taxon>
        <taxon>Pseudomonadota</taxon>
        <taxon>Gammaproteobacteria</taxon>
        <taxon>Chromatiales</taxon>
        <taxon>Chromatiaceae</taxon>
        <taxon>Thiocapsa</taxon>
    </lineage>
</organism>
<accession>A0A1H3DY53</accession>
<feature type="compositionally biased region" description="Low complexity" evidence="1">
    <location>
        <begin position="1"/>
        <end position="11"/>
    </location>
</feature>
<evidence type="ECO:0000313" key="3">
    <source>
        <dbReference type="EMBL" id="SDX71375.1"/>
    </source>
</evidence>
<dbReference type="PANTHER" id="PTHR34203">
    <property type="entry name" value="METHYLTRANSFERASE, FKBM FAMILY PROTEIN"/>
    <property type="match status" value="1"/>
</dbReference>
<keyword evidence="3" id="KW-0808">Transferase</keyword>
<dbReference type="EMBL" id="FNNZ01000070">
    <property type="protein sequence ID" value="SDX71375.1"/>
    <property type="molecule type" value="Genomic_DNA"/>
</dbReference>
<keyword evidence="3" id="KW-0489">Methyltransferase</keyword>
<dbReference type="STRING" id="1058.SAMN05421783_1701"/>
<name>A0A1H3DY53_THIRO</name>
<proteinExistence type="predicted"/>
<reference evidence="4" key="1">
    <citation type="submission" date="2016-10" db="EMBL/GenBank/DDBJ databases">
        <authorList>
            <person name="Varghese N."/>
            <person name="Submissions S."/>
        </authorList>
    </citation>
    <scope>NUCLEOTIDE SEQUENCE [LARGE SCALE GENOMIC DNA]</scope>
    <source>
        <strain evidence="4">DSM 217</strain>
    </source>
</reference>
<gene>
    <name evidence="3" type="ORF">SAMN05421783_1701</name>
</gene>
<dbReference type="AlphaFoldDB" id="A0A1H3DY53"/>